<dbReference type="InterPro" id="IPR027291">
    <property type="entry name" value="Glyco_hydro_38_N_sf"/>
</dbReference>
<proteinExistence type="inferred from homology"/>
<dbReference type="RefSeq" id="WP_337312030.1">
    <property type="nucleotide sequence ID" value="NZ_JAEKNS010000103.1"/>
</dbReference>
<evidence type="ECO:0000256" key="3">
    <source>
        <dbReference type="ARBA" id="ARBA00012588"/>
    </source>
</evidence>
<dbReference type="InterPro" id="IPR052046">
    <property type="entry name" value="GH57_Enzymes"/>
</dbReference>
<dbReference type="Gene3D" id="3.40.50.2000">
    <property type="entry name" value="Glycogen Phosphorylase B"/>
    <property type="match status" value="1"/>
</dbReference>
<evidence type="ECO:0000313" key="10">
    <source>
        <dbReference type="EMBL" id="MBJ7595167.1"/>
    </source>
</evidence>
<evidence type="ECO:0000313" key="11">
    <source>
        <dbReference type="Proteomes" id="UP000606991"/>
    </source>
</evidence>
<dbReference type="EMBL" id="JAEKNS010000103">
    <property type="protein sequence ID" value="MBJ7595167.1"/>
    <property type="molecule type" value="Genomic_DNA"/>
</dbReference>
<evidence type="ECO:0000256" key="7">
    <source>
        <dbReference type="RuleBase" id="RU361196"/>
    </source>
</evidence>
<organism evidence="10 11">
    <name type="scientific">Candidatus Aeolococcus gillhamiae</name>
    <dbReference type="NCBI Taxonomy" id="3127015"/>
    <lineage>
        <taxon>Bacteria</taxon>
        <taxon>Bacillati</taxon>
        <taxon>Candidatus Dormiibacterota</taxon>
        <taxon>Candidatus Dormibacteria</taxon>
        <taxon>Candidatus Aeolococcales</taxon>
        <taxon>Candidatus Aeolococcaceae</taxon>
        <taxon>Candidatus Aeolococcus</taxon>
    </lineage>
</organism>
<dbReference type="Pfam" id="PF03065">
    <property type="entry name" value="Glyco_hydro_57"/>
    <property type="match status" value="1"/>
</dbReference>
<feature type="domain" description="Glycoside hydrolase family 57 N-terminal" evidence="8">
    <location>
        <begin position="10"/>
        <end position="402"/>
    </location>
</feature>
<accession>A0A934JUE9</accession>
<dbReference type="InterPro" id="IPR011330">
    <property type="entry name" value="Glyco_hydro/deAcase_b/a-brl"/>
</dbReference>
<name>A0A934JUE9_9BACT</name>
<evidence type="ECO:0000259" key="9">
    <source>
        <dbReference type="Pfam" id="PF08323"/>
    </source>
</evidence>
<dbReference type="Proteomes" id="UP000606991">
    <property type="component" value="Unassembled WGS sequence"/>
</dbReference>
<reference evidence="10 11" key="1">
    <citation type="submission" date="2020-10" db="EMBL/GenBank/DDBJ databases">
        <title>Ca. Dormibacterota MAGs.</title>
        <authorList>
            <person name="Montgomery K."/>
        </authorList>
    </citation>
    <scope>NUCLEOTIDE SEQUENCE [LARGE SCALE GENOMIC DNA]</scope>
    <source>
        <strain evidence="10">SC8812_S17_18</strain>
    </source>
</reference>
<dbReference type="CDD" id="cd10796">
    <property type="entry name" value="GH57N_APU"/>
    <property type="match status" value="1"/>
</dbReference>
<keyword evidence="6 7" id="KW-0119">Carbohydrate metabolism</keyword>
<dbReference type="SUPFAM" id="SSF88713">
    <property type="entry name" value="Glycoside hydrolase/deacetylase"/>
    <property type="match status" value="1"/>
</dbReference>
<comment type="caution">
    <text evidence="10">The sequence shown here is derived from an EMBL/GenBank/DDBJ whole genome shotgun (WGS) entry which is preliminary data.</text>
</comment>
<evidence type="ECO:0000256" key="2">
    <source>
        <dbReference type="ARBA" id="ARBA00006821"/>
    </source>
</evidence>
<dbReference type="AlphaFoldDB" id="A0A934JUE9"/>
<comment type="similarity">
    <text evidence="2 7">Belongs to the glycosyl hydrolase 57 family.</text>
</comment>
<evidence type="ECO:0000256" key="4">
    <source>
        <dbReference type="ARBA" id="ARBA00022676"/>
    </source>
</evidence>
<dbReference type="InterPro" id="IPR013534">
    <property type="entry name" value="Starch_synth_cat_dom"/>
</dbReference>
<dbReference type="GO" id="GO:0009011">
    <property type="term" value="F:alpha-1,4-glucan glucosyltransferase (ADP-glucose donor) activity"/>
    <property type="evidence" value="ECO:0007669"/>
    <property type="project" value="UniProtKB-EC"/>
</dbReference>
<evidence type="ECO:0000256" key="5">
    <source>
        <dbReference type="ARBA" id="ARBA00022679"/>
    </source>
</evidence>
<protein>
    <recommendedName>
        <fullName evidence="3">starch synthase</fullName>
        <ecNumber evidence="3">2.4.1.21</ecNumber>
    </recommendedName>
</protein>
<gene>
    <name evidence="10" type="ORF">JF886_09955</name>
</gene>
<dbReference type="EC" id="2.4.1.21" evidence="3"/>
<dbReference type="Pfam" id="PF08323">
    <property type="entry name" value="Glyco_transf_5"/>
    <property type="match status" value="1"/>
</dbReference>
<evidence type="ECO:0000256" key="1">
    <source>
        <dbReference type="ARBA" id="ARBA00001478"/>
    </source>
</evidence>
<dbReference type="GO" id="GO:0005975">
    <property type="term" value="P:carbohydrate metabolic process"/>
    <property type="evidence" value="ECO:0007669"/>
    <property type="project" value="InterPro"/>
</dbReference>
<dbReference type="SUPFAM" id="SSF53756">
    <property type="entry name" value="UDP-Glycosyltransferase/glycogen phosphorylase"/>
    <property type="match status" value="1"/>
</dbReference>
<evidence type="ECO:0000256" key="6">
    <source>
        <dbReference type="ARBA" id="ARBA00023277"/>
    </source>
</evidence>
<dbReference type="PANTHER" id="PTHR36306">
    <property type="entry name" value="ALPHA-AMYLASE-RELATED-RELATED"/>
    <property type="match status" value="1"/>
</dbReference>
<dbReference type="InterPro" id="IPR004300">
    <property type="entry name" value="Glyco_hydro_57_N"/>
</dbReference>
<evidence type="ECO:0000259" key="8">
    <source>
        <dbReference type="Pfam" id="PF03065"/>
    </source>
</evidence>
<dbReference type="Gene3D" id="3.20.110.10">
    <property type="entry name" value="Glycoside hydrolase 38, N terminal domain"/>
    <property type="match status" value="1"/>
</dbReference>
<comment type="catalytic activity">
    <reaction evidence="1">
        <text>[(1-&gt;4)-alpha-D-glucosyl](n) + ADP-alpha-D-glucose = [(1-&gt;4)-alpha-D-glucosyl](n+1) + ADP + H(+)</text>
        <dbReference type="Rhea" id="RHEA:18189"/>
        <dbReference type="Rhea" id="RHEA-COMP:9584"/>
        <dbReference type="Rhea" id="RHEA-COMP:9587"/>
        <dbReference type="ChEBI" id="CHEBI:15378"/>
        <dbReference type="ChEBI" id="CHEBI:15444"/>
        <dbReference type="ChEBI" id="CHEBI:57498"/>
        <dbReference type="ChEBI" id="CHEBI:456216"/>
        <dbReference type="EC" id="2.4.1.21"/>
    </reaction>
</comment>
<dbReference type="PANTHER" id="PTHR36306:SF1">
    <property type="entry name" value="ALPHA-AMYLASE-RELATED"/>
    <property type="match status" value="1"/>
</dbReference>
<sequence length="882" mass="93763">MPRPPLAVAVVWHMHQPWYRDDAAGEFVLPWVRRRATKDYLHMLRILERHPDVRVTMNMVPSLLAQLEIYAAGDAADAERELCLRGAEELTPAERAFLVASAQREDYGRRVALFAPYLELLGRLADSRHPSAASVEDIRDLQLWTLLLAIEPGRIRDDADLLALARRGRGFRELDKVLVDAHQLTLMQSVIPAYSDALAAGRVEAMTSPYHHPILPLLIDASSARIATPDLALASPPLRAEADAAEQVRRGREHFARVTGHEAAGMWPPECAVSPAAAALMRDCGTRFAVSDEGVLARTLQCDDVRGDAQLYHPHADASGLTLVFRDAQLSNLIGFSYRSMPSDAAAADLVARLEQIAADDRGDGSARLVTIALDGENFKDFYEENATPFLDAFYARLVSSPALKSTHIGAFLDAHPHSVRPLPELWTGSWVDADLRTWIGEPAHTRAWTLLASTRAALRGAGGAPVHPRAHEELLVAEGSDWYWWFSRRHDSGSDAAWDALFRTHLRNAYVLAGLDVPAELERPVLDAVTIGNDCRPLRAIDPPADGPAEWRSAGTAEVGAALGSMRPPASSVSRILYGAGGGRLHLRFGDTQPHFDRVAVDAGSAGRLLVDRPVRNLAIALRGSDADFSVLLEESGRGTERVPASGELHVQAPHAGAARPLRVLVAAAECAPLAVAGALAGVVADTVAAAAALGHDVVLVLPRHRSAGLGEDPGVRLPALHAASAGRLVTAGVVQGVLSGPGVPVLSVDAPAHFDRAAPYGDPDDGERYLAFCALVEALLEATAFAPDVVHGFEWQMAALIDGLAKGDDPPATIFSVAADSPGYRVGAAALGGVAGERGGAEVDLLVLGREAATVVAASPLSSSLANLYGTALELAGSSS</sequence>
<keyword evidence="4" id="KW-0328">Glycosyltransferase</keyword>
<keyword evidence="5" id="KW-0808">Transferase</keyword>
<feature type="domain" description="Starch synthase catalytic" evidence="9">
    <location>
        <begin position="664"/>
        <end position="802"/>
    </location>
</feature>